<dbReference type="Proteomes" id="UP000273143">
    <property type="component" value="Chromosome"/>
</dbReference>
<sequence>MLASKKYLVLLSALLALCLIVGGLFYYWLKLPYNYASQKRVAEKFVQLIFNNELEQAYGLILKNHFTAKDFNEFKKRAKTEIRGQDNYKILYAYPKQTNGNRLRRLIKGEKADEPKVSIEFDSGVLFRVVVCKLDNNQWKVCRFDSHAG</sequence>
<evidence type="ECO:0000313" key="2">
    <source>
        <dbReference type="EMBL" id="AZS49647.1"/>
    </source>
</evidence>
<keyword evidence="3" id="KW-1185">Reference proteome</keyword>
<keyword evidence="1" id="KW-0472">Membrane</keyword>
<protein>
    <recommendedName>
        <fullName evidence="4">DUF4878 domain-containing protein</fullName>
    </recommendedName>
</protein>
<dbReference type="AlphaFoldDB" id="A0A3S9XB73"/>
<keyword evidence="1" id="KW-0812">Transmembrane</keyword>
<evidence type="ECO:0000313" key="3">
    <source>
        <dbReference type="Proteomes" id="UP000273143"/>
    </source>
</evidence>
<reference evidence="3" key="1">
    <citation type="submission" date="2018-06" db="EMBL/GenBank/DDBJ databases">
        <title>Complete genome of Pseudomonas insecticola strain QZS01.</title>
        <authorList>
            <person name="Wang J."/>
            <person name="Su Q."/>
        </authorList>
    </citation>
    <scope>NUCLEOTIDE SEQUENCE [LARGE SCALE GENOMIC DNA]</scope>
    <source>
        <strain evidence="3">QZS01</strain>
    </source>
</reference>
<name>A0A3S9XB73_9GAMM</name>
<evidence type="ECO:0000256" key="1">
    <source>
        <dbReference type="SAM" id="Phobius"/>
    </source>
</evidence>
<proteinExistence type="predicted"/>
<accession>A0A3S9XB73</accession>
<organism evidence="2 3">
    <name type="scientific">Entomomonas moraniae</name>
    <dbReference type="NCBI Taxonomy" id="2213226"/>
    <lineage>
        <taxon>Bacteria</taxon>
        <taxon>Pseudomonadati</taxon>
        <taxon>Pseudomonadota</taxon>
        <taxon>Gammaproteobacteria</taxon>
        <taxon>Pseudomonadales</taxon>
        <taxon>Pseudomonadaceae</taxon>
        <taxon>Entomomonas</taxon>
    </lineage>
</organism>
<evidence type="ECO:0008006" key="4">
    <source>
        <dbReference type="Google" id="ProtNLM"/>
    </source>
</evidence>
<dbReference type="RefSeq" id="WP_127161839.1">
    <property type="nucleotide sequence ID" value="NZ_CP029822.1"/>
</dbReference>
<gene>
    <name evidence="2" type="ORF">DM558_02115</name>
</gene>
<feature type="transmembrane region" description="Helical" evidence="1">
    <location>
        <begin position="7"/>
        <end position="29"/>
    </location>
</feature>
<dbReference type="EMBL" id="CP029822">
    <property type="protein sequence ID" value="AZS49647.1"/>
    <property type="molecule type" value="Genomic_DNA"/>
</dbReference>
<keyword evidence="1" id="KW-1133">Transmembrane helix</keyword>
<dbReference type="KEGG" id="emo:DM558_02115"/>